<dbReference type="PANTHER" id="PTHR35602:SF2">
    <property type="entry name" value="UPF0227 PROTEIN YCFP"/>
    <property type="match status" value="1"/>
</dbReference>
<accession>A0A5C1Q733</accession>
<reference evidence="1 2" key="2">
    <citation type="submission" date="2019-09" db="EMBL/GenBank/DDBJ databases">
        <title>Complete Genome Sequence and Methylome Analysis of free living Spirochaetas.</title>
        <authorList>
            <person name="Leshcheva N."/>
            <person name="Mikheeva N."/>
        </authorList>
    </citation>
    <scope>NUCLEOTIDE SEQUENCE [LARGE SCALE GENOMIC DNA]</scope>
    <source>
        <strain evidence="1 2">P</strain>
    </source>
</reference>
<dbReference type="InterPro" id="IPR029058">
    <property type="entry name" value="AB_hydrolase_fold"/>
</dbReference>
<dbReference type="Pfam" id="PF05728">
    <property type="entry name" value="UPF0227"/>
    <property type="match status" value="1"/>
</dbReference>
<dbReference type="SUPFAM" id="SSF53474">
    <property type="entry name" value="alpha/beta-Hydrolases"/>
    <property type="match status" value="1"/>
</dbReference>
<dbReference type="RefSeq" id="WP_149566428.1">
    <property type="nucleotide sequence ID" value="NZ_CP035807.1"/>
</dbReference>
<dbReference type="Gene3D" id="3.40.50.1820">
    <property type="entry name" value="alpha/beta hydrolase"/>
    <property type="match status" value="1"/>
</dbReference>
<gene>
    <name evidence="1" type="ORF">EW093_00105</name>
</gene>
<organism evidence="1 2">
    <name type="scientific">Thiospirochaeta perfilievii</name>
    <dbReference type="NCBI Taxonomy" id="252967"/>
    <lineage>
        <taxon>Bacteria</taxon>
        <taxon>Pseudomonadati</taxon>
        <taxon>Spirochaetota</taxon>
        <taxon>Spirochaetia</taxon>
        <taxon>Spirochaetales</taxon>
        <taxon>Spirochaetaceae</taxon>
        <taxon>Thiospirochaeta</taxon>
    </lineage>
</organism>
<proteinExistence type="predicted"/>
<evidence type="ECO:0000313" key="2">
    <source>
        <dbReference type="Proteomes" id="UP000323824"/>
    </source>
</evidence>
<dbReference type="KEGG" id="sper:EW093_00105"/>
<dbReference type="Proteomes" id="UP000323824">
    <property type="component" value="Chromosome"/>
</dbReference>
<dbReference type="InterPro" id="IPR008886">
    <property type="entry name" value="UPF0227/Esterase_YqiA"/>
</dbReference>
<evidence type="ECO:0008006" key="3">
    <source>
        <dbReference type="Google" id="ProtNLM"/>
    </source>
</evidence>
<sequence length="188" mass="21335">MSTLQKIIYLHGFASNSNSKKGCFLKEFFGERVICPNLTSKPTEDIPLIKGLLRKYQSAVIVGSSLGGFYAEYFSNLNSLDTLLINPLTDVALMEPFIGQHSYFDSNDSFQFTLEDFIYMKDISRFKDIGSGNKIIILAKNDDKIPYIGSIKHYNNINEKIVLYNYGGHSFNERNEIIGHLNQLINSK</sequence>
<evidence type="ECO:0000313" key="1">
    <source>
        <dbReference type="EMBL" id="QEN03168.1"/>
    </source>
</evidence>
<dbReference type="AlphaFoldDB" id="A0A5C1Q733"/>
<dbReference type="PANTHER" id="PTHR35602">
    <property type="entry name" value="ESTERASE YQIA-RELATED"/>
    <property type="match status" value="1"/>
</dbReference>
<dbReference type="EMBL" id="CP035807">
    <property type="protein sequence ID" value="QEN03168.1"/>
    <property type="molecule type" value="Genomic_DNA"/>
</dbReference>
<name>A0A5C1Q733_9SPIO</name>
<dbReference type="OrthoDB" id="9803916at2"/>
<reference evidence="1 2" key="1">
    <citation type="submission" date="2019-02" db="EMBL/GenBank/DDBJ databases">
        <authorList>
            <person name="Fomenkov A."/>
            <person name="Dubinina G."/>
            <person name="Grabovich M."/>
            <person name="Vincze T."/>
            <person name="Roberts R.J."/>
        </authorList>
    </citation>
    <scope>NUCLEOTIDE SEQUENCE [LARGE SCALE GENOMIC DNA]</scope>
    <source>
        <strain evidence="1 2">P</strain>
    </source>
</reference>
<protein>
    <recommendedName>
        <fullName evidence="3">Esterase</fullName>
    </recommendedName>
</protein>
<keyword evidence="2" id="KW-1185">Reference proteome</keyword>